<dbReference type="AlphaFoldDB" id="A0A538SEY5"/>
<comment type="caution">
    <text evidence="3">The sequence shown here is derived from an EMBL/GenBank/DDBJ whole genome shotgun (WGS) entry which is preliminary data.</text>
</comment>
<keyword evidence="2" id="KW-0732">Signal</keyword>
<gene>
    <name evidence="3" type="ORF">E6K72_11895</name>
</gene>
<dbReference type="Proteomes" id="UP000317716">
    <property type="component" value="Unassembled WGS sequence"/>
</dbReference>
<protein>
    <recommendedName>
        <fullName evidence="5">DUF4197 domain-containing protein</fullName>
    </recommendedName>
</protein>
<evidence type="ECO:0008006" key="5">
    <source>
        <dbReference type="Google" id="ProtNLM"/>
    </source>
</evidence>
<proteinExistence type="predicted"/>
<organism evidence="3 4">
    <name type="scientific">Eiseniibacteriota bacterium</name>
    <dbReference type="NCBI Taxonomy" id="2212470"/>
    <lineage>
        <taxon>Bacteria</taxon>
        <taxon>Candidatus Eiseniibacteriota</taxon>
    </lineage>
</organism>
<dbReference type="EMBL" id="VBOS01000432">
    <property type="protein sequence ID" value="TMQ49929.1"/>
    <property type="molecule type" value="Genomic_DNA"/>
</dbReference>
<feature type="chain" id="PRO_5021953465" description="DUF4197 domain-containing protein" evidence="2">
    <location>
        <begin position="22"/>
        <end position="217"/>
    </location>
</feature>
<evidence type="ECO:0000313" key="3">
    <source>
        <dbReference type="EMBL" id="TMQ49929.1"/>
    </source>
</evidence>
<name>A0A538SEY5_UNCEI</name>
<feature type="region of interest" description="Disordered" evidence="1">
    <location>
        <begin position="180"/>
        <end position="217"/>
    </location>
</feature>
<feature type="compositionally biased region" description="Basic and acidic residues" evidence="1">
    <location>
        <begin position="203"/>
        <end position="217"/>
    </location>
</feature>
<feature type="signal peptide" evidence="2">
    <location>
        <begin position="1"/>
        <end position="21"/>
    </location>
</feature>
<reference evidence="3 4" key="1">
    <citation type="journal article" date="2019" name="Nat. Microbiol.">
        <title>Mediterranean grassland soil C-N compound turnover is dependent on rainfall and depth, and is mediated by genomically divergent microorganisms.</title>
        <authorList>
            <person name="Diamond S."/>
            <person name="Andeer P.F."/>
            <person name="Li Z."/>
            <person name="Crits-Christoph A."/>
            <person name="Burstein D."/>
            <person name="Anantharaman K."/>
            <person name="Lane K.R."/>
            <person name="Thomas B.C."/>
            <person name="Pan C."/>
            <person name="Northen T.R."/>
            <person name="Banfield J.F."/>
        </authorList>
    </citation>
    <scope>NUCLEOTIDE SEQUENCE [LARGE SCALE GENOMIC DNA]</scope>
    <source>
        <strain evidence="3">WS_2</strain>
    </source>
</reference>
<evidence type="ECO:0000256" key="2">
    <source>
        <dbReference type="SAM" id="SignalP"/>
    </source>
</evidence>
<accession>A0A538SEY5</accession>
<evidence type="ECO:0000256" key="1">
    <source>
        <dbReference type="SAM" id="MobiDB-lite"/>
    </source>
</evidence>
<sequence>MRRLLALALASSLLAPGRASGDESEEARLRARLKPELATPVIEVVRSAAAQGLPTAPLVARALEGASRQAGDEAILEAVRGYAAGLAAARRALGSTARAAELDAGAGALMAGVPEDSLASLKRARPSGSLVIPLVVLSDFVARGVPVANASNAVLAATRAGAADPALLRMRERIDERILRGEAPTGASREGLRELLMKTPGTPKERGSREPRERRQP</sequence>
<evidence type="ECO:0000313" key="4">
    <source>
        <dbReference type="Proteomes" id="UP000317716"/>
    </source>
</evidence>